<dbReference type="GO" id="GO:0061630">
    <property type="term" value="F:ubiquitin protein ligase activity"/>
    <property type="evidence" value="ECO:0007669"/>
    <property type="project" value="UniProtKB-EC"/>
</dbReference>
<dbReference type="Proteomes" id="UP001177140">
    <property type="component" value="Unassembled WGS sequence"/>
</dbReference>
<dbReference type="Pfam" id="PF13639">
    <property type="entry name" value="zf-RING_2"/>
    <property type="match status" value="1"/>
</dbReference>
<dbReference type="PROSITE" id="PS50089">
    <property type="entry name" value="ZF_RING_2"/>
    <property type="match status" value="1"/>
</dbReference>
<dbReference type="PANTHER" id="PTHR15710:SF132">
    <property type="entry name" value="E3 UBIQUITIN-PROTEIN LIGASE MPSR1"/>
    <property type="match status" value="1"/>
</dbReference>
<dbReference type="GO" id="GO:0016567">
    <property type="term" value="P:protein ubiquitination"/>
    <property type="evidence" value="ECO:0007669"/>
    <property type="project" value="TreeGrafter"/>
</dbReference>
<feature type="region of interest" description="Disordered" evidence="9">
    <location>
        <begin position="161"/>
        <end position="212"/>
    </location>
</feature>
<evidence type="ECO:0000313" key="12">
    <source>
        <dbReference type="Proteomes" id="UP001177140"/>
    </source>
</evidence>
<sequence>MAENSESEANFLEQLVSSRNRDISFFLPFLFGLSGSQESQNPRNGGGDERNQERLILINPFTQGMIVIEGGGRGFDEFMRQISEKQGLAPATKASIDAMPKVVITEKQEDSECSICLDGFEIGAEAREMPCKHRYHSNCIEKWLGIHGSCPVCRFTMPVDEEDGGGKRNNSGGAGAGGGEILVTLSVTRRNPSSASANSDNSASANSDNSSS</sequence>
<dbReference type="SUPFAM" id="SSF57850">
    <property type="entry name" value="RING/U-box"/>
    <property type="match status" value="1"/>
</dbReference>
<dbReference type="InterPro" id="IPR001841">
    <property type="entry name" value="Znf_RING"/>
</dbReference>
<proteinExistence type="predicted"/>
<evidence type="ECO:0000256" key="6">
    <source>
        <dbReference type="ARBA" id="ARBA00022786"/>
    </source>
</evidence>
<dbReference type="AlphaFoldDB" id="A0AA42AYM6"/>
<dbReference type="PANTHER" id="PTHR15710">
    <property type="entry name" value="E3 UBIQUITIN-PROTEIN LIGASE PRAJA"/>
    <property type="match status" value="1"/>
</dbReference>
<dbReference type="SMART" id="SM00184">
    <property type="entry name" value="RING"/>
    <property type="match status" value="1"/>
</dbReference>
<keyword evidence="3" id="KW-0808">Transferase</keyword>
<dbReference type="FunFam" id="3.30.40.10:FF:000127">
    <property type="entry name" value="E3 ubiquitin-protein ligase RNF181"/>
    <property type="match status" value="1"/>
</dbReference>
<dbReference type="EMBL" id="JAJJMA010265750">
    <property type="protein sequence ID" value="MCL7045087.1"/>
    <property type="molecule type" value="Genomic_DNA"/>
</dbReference>
<evidence type="ECO:0000256" key="8">
    <source>
        <dbReference type="PROSITE-ProRule" id="PRU00175"/>
    </source>
</evidence>
<dbReference type="EC" id="2.3.2.27" evidence="2"/>
<evidence type="ECO:0000313" key="11">
    <source>
        <dbReference type="EMBL" id="MCL7045087.1"/>
    </source>
</evidence>
<feature type="domain" description="RING-type" evidence="10">
    <location>
        <begin position="113"/>
        <end position="154"/>
    </location>
</feature>
<dbReference type="GO" id="GO:0008270">
    <property type="term" value="F:zinc ion binding"/>
    <property type="evidence" value="ECO:0007669"/>
    <property type="project" value="UniProtKB-KW"/>
</dbReference>
<evidence type="ECO:0000256" key="5">
    <source>
        <dbReference type="ARBA" id="ARBA00022771"/>
    </source>
</evidence>
<evidence type="ECO:0000256" key="3">
    <source>
        <dbReference type="ARBA" id="ARBA00022679"/>
    </source>
</evidence>
<evidence type="ECO:0000256" key="9">
    <source>
        <dbReference type="SAM" id="MobiDB-lite"/>
    </source>
</evidence>
<evidence type="ECO:0000256" key="7">
    <source>
        <dbReference type="ARBA" id="ARBA00022833"/>
    </source>
</evidence>
<accession>A0AA42AYM6</accession>
<keyword evidence="5 8" id="KW-0863">Zinc-finger</keyword>
<protein>
    <recommendedName>
        <fullName evidence="2">RING-type E3 ubiquitin transferase</fullName>
        <ecNumber evidence="2">2.3.2.27</ecNumber>
    </recommendedName>
</protein>
<dbReference type="Gene3D" id="3.30.40.10">
    <property type="entry name" value="Zinc/RING finger domain, C3HC4 (zinc finger)"/>
    <property type="match status" value="1"/>
</dbReference>
<keyword evidence="4" id="KW-0479">Metal-binding</keyword>
<reference evidence="11" key="1">
    <citation type="submission" date="2022-03" db="EMBL/GenBank/DDBJ databases">
        <title>A functionally conserved STORR gene fusion in Papaver species that diverged 16.8 million years ago.</title>
        <authorList>
            <person name="Catania T."/>
        </authorList>
    </citation>
    <scope>NUCLEOTIDE SEQUENCE</scope>
    <source>
        <strain evidence="11">S-191538</strain>
    </source>
</reference>
<name>A0AA42AYM6_PAPNU</name>
<gene>
    <name evidence="11" type="ORF">MKW94_026680</name>
</gene>
<feature type="compositionally biased region" description="Low complexity" evidence="9">
    <location>
        <begin position="193"/>
        <end position="212"/>
    </location>
</feature>
<keyword evidence="6" id="KW-0833">Ubl conjugation pathway</keyword>
<organism evidence="11 12">
    <name type="scientific">Papaver nudicaule</name>
    <name type="common">Iceland poppy</name>
    <dbReference type="NCBI Taxonomy" id="74823"/>
    <lineage>
        <taxon>Eukaryota</taxon>
        <taxon>Viridiplantae</taxon>
        <taxon>Streptophyta</taxon>
        <taxon>Embryophyta</taxon>
        <taxon>Tracheophyta</taxon>
        <taxon>Spermatophyta</taxon>
        <taxon>Magnoliopsida</taxon>
        <taxon>Ranunculales</taxon>
        <taxon>Papaveraceae</taxon>
        <taxon>Papaveroideae</taxon>
        <taxon>Papaver</taxon>
    </lineage>
</organism>
<keyword evidence="7" id="KW-0862">Zinc</keyword>
<comment type="catalytic activity">
    <reaction evidence="1">
        <text>S-ubiquitinyl-[E2 ubiquitin-conjugating enzyme]-L-cysteine + [acceptor protein]-L-lysine = [E2 ubiquitin-conjugating enzyme]-L-cysteine + N(6)-ubiquitinyl-[acceptor protein]-L-lysine.</text>
        <dbReference type="EC" id="2.3.2.27"/>
    </reaction>
</comment>
<dbReference type="InterPro" id="IPR013083">
    <property type="entry name" value="Znf_RING/FYVE/PHD"/>
</dbReference>
<keyword evidence="12" id="KW-1185">Reference proteome</keyword>
<evidence type="ECO:0000259" key="10">
    <source>
        <dbReference type="PROSITE" id="PS50089"/>
    </source>
</evidence>
<comment type="caution">
    <text evidence="11">The sequence shown here is derived from an EMBL/GenBank/DDBJ whole genome shotgun (WGS) entry which is preliminary data.</text>
</comment>
<dbReference type="GO" id="GO:0005737">
    <property type="term" value="C:cytoplasm"/>
    <property type="evidence" value="ECO:0007669"/>
    <property type="project" value="TreeGrafter"/>
</dbReference>
<evidence type="ECO:0000256" key="1">
    <source>
        <dbReference type="ARBA" id="ARBA00000900"/>
    </source>
</evidence>
<evidence type="ECO:0000256" key="4">
    <source>
        <dbReference type="ARBA" id="ARBA00022723"/>
    </source>
</evidence>
<evidence type="ECO:0000256" key="2">
    <source>
        <dbReference type="ARBA" id="ARBA00012483"/>
    </source>
</evidence>